<gene>
    <name evidence="2" type="ORF">LuPra_00063</name>
</gene>
<dbReference type="Proteomes" id="UP000076079">
    <property type="component" value="Chromosome"/>
</dbReference>
<evidence type="ECO:0000313" key="2">
    <source>
        <dbReference type="EMBL" id="AMY06901.1"/>
    </source>
</evidence>
<evidence type="ECO:0000256" key="1">
    <source>
        <dbReference type="SAM" id="Phobius"/>
    </source>
</evidence>
<evidence type="ECO:0000313" key="3">
    <source>
        <dbReference type="Proteomes" id="UP000076079"/>
    </source>
</evidence>
<reference evidence="3" key="2">
    <citation type="submission" date="2016-04" db="EMBL/GenBank/DDBJ databases">
        <title>First Complete Genome Sequence of a Subdivision 6 Acidobacterium.</title>
        <authorList>
            <person name="Huang S."/>
            <person name="Vieira S."/>
            <person name="Bunk B."/>
            <person name="Riedel T."/>
            <person name="Sproeer C."/>
            <person name="Overmann J."/>
        </authorList>
    </citation>
    <scope>NUCLEOTIDE SEQUENCE [LARGE SCALE GENOMIC DNA]</scope>
    <source>
        <strain evidence="3">DSM 100886 HEG_-6_39</strain>
    </source>
</reference>
<dbReference type="AlphaFoldDB" id="A0A143PEG6"/>
<keyword evidence="1" id="KW-0472">Membrane</keyword>
<reference evidence="2 3" key="1">
    <citation type="journal article" date="2016" name="Genome Announc.">
        <title>First Complete Genome Sequence of a Subdivision 6 Acidobacterium Strain.</title>
        <authorList>
            <person name="Huang S."/>
            <person name="Vieira S."/>
            <person name="Bunk B."/>
            <person name="Riedel T."/>
            <person name="Sproer C."/>
            <person name="Overmann J."/>
        </authorList>
    </citation>
    <scope>NUCLEOTIDE SEQUENCE [LARGE SCALE GENOMIC DNA]</scope>
    <source>
        <strain evidence="3">DSM 100886 HEG_-6_39</strain>
    </source>
</reference>
<keyword evidence="1" id="KW-1133">Transmembrane helix</keyword>
<sequence>MPVYVPLVALTLLVLWRSSSRAHGLAALTMPPLAAVGWSLMHASGFRDQTTMLVVMVGYAYVLVVLAGLWIGQRLRLLVPD</sequence>
<keyword evidence="3" id="KW-1185">Reference proteome</keyword>
<name>A0A143PEG6_LUTPR</name>
<keyword evidence="1" id="KW-0812">Transmembrane</keyword>
<proteinExistence type="predicted"/>
<protein>
    <submittedName>
        <fullName evidence="2">Uncharacterized protein</fullName>
    </submittedName>
</protein>
<feature type="transmembrane region" description="Helical" evidence="1">
    <location>
        <begin position="51"/>
        <end position="71"/>
    </location>
</feature>
<dbReference type="KEGG" id="abac:LuPra_00063"/>
<accession>A0A143PEG6</accession>
<organism evidence="2 3">
    <name type="scientific">Luteitalea pratensis</name>
    <dbReference type="NCBI Taxonomy" id="1855912"/>
    <lineage>
        <taxon>Bacteria</taxon>
        <taxon>Pseudomonadati</taxon>
        <taxon>Acidobacteriota</taxon>
        <taxon>Vicinamibacteria</taxon>
        <taxon>Vicinamibacterales</taxon>
        <taxon>Vicinamibacteraceae</taxon>
        <taxon>Luteitalea</taxon>
    </lineage>
</organism>
<dbReference type="EMBL" id="CP015136">
    <property type="protein sequence ID" value="AMY06901.1"/>
    <property type="molecule type" value="Genomic_DNA"/>
</dbReference>